<dbReference type="InterPro" id="IPR058649">
    <property type="entry name" value="CzcB_C"/>
</dbReference>
<name>A0ABV2S4F8_BRAJP</name>
<keyword evidence="7" id="KW-1185">Reference proteome</keyword>
<evidence type="ECO:0000313" key="7">
    <source>
        <dbReference type="Proteomes" id="UP001549291"/>
    </source>
</evidence>
<dbReference type="Gene3D" id="2.40.50.100">
    <property type="match status" value="1"/>
</dbReference>
<feature type="domain" description="CzcB-like C-terminal circularly permuted SH3-like" evidence="5">
    <location>
        <begin position="384"/>
        <end position="444"/>
    </location>
</feature>
<dbReference type="SUPFAM" id="SSF111369">
    <property type="entry name" value="HlyD-like secretion proteins"/>
    <property type="match status" value="1"/>
</dbReference>
<dbReference type="Pfam" id="PF25975">
    <property type="entry name" value="CzcB_C"/>
    <property type="match status" value="1"/>
</dbReference>
<dbReference type="InterPro" id="IPR058790">
    <property type="entry name" value="BSH_CusB"/>
</dbReference>
<evidence type="ECO:0000259" key="5">
    <source>
        <dbReference type="Pfam" id="PF25975"/>
    </source>
</evidence>
<dbReference type="Proteomes" id="UP001549291">
    <property type="component" value="Unassembled WGS sequence"/>
</dbReference>
<dbReference type="InterPro" id="IPR051909">
    <property type="entry name" value="MFP_Cation_Efflux"/>
</dbReference>
<evidence type="ECO:0000313" key="6">
    <source>
        <dbReference type="EMBL" id="MET4723447.1"/>
    </source>
</evidence>
<dbReference type="NCBIfam" id="TIGR01730">
    <property type="entry name" value="RND_mfp"/>
    <property type="match status" value="1"/>
</dbReference>
<evidence type="ECO:0000256" key="2">
    <source>
        <dbReference type="ARBA" id="ARBA00022448"/>
    </source>
</evidence>
<dbReference type="RefSeq" id="WP_038956227.1">
    <property type="nucleotide sequence ID" value="NZ_CP066351.1"/>
</dbReference>
<dbReference type="Gene3D" id="2.40.420.20">
    <property type="match status" value="1"/>
</dbReference>
<keyword evidence="2" id="KW-0813">Transport</keyword>
<dbReference type="PANTHER" id="PTHR30097:SF15">
    <property type="entry name" value="CATION EFFLUX SYSTEM PROTEIN CUSB"/>
    <property type="match status" value="1"/>
</dbReference>
<accession>A0ABV2S4F8</accession>
<reference evidence="6 7" key="1">
    <citation type="submission" date="2024-06" db="EMBL/GenBank/DDBJ databases">
        <title>Genomic Encyclopedia of Type Strains, Phase V (KMG-V): Genome sequencing to study the core and pangenomes of soil and plant-associated prokaryotes.</title>
        <authorList>
            <person name="Whitman W."/>
        </authorList>
    </citation>
    <scope>NUCLEOTIDE SEQUENCE [LARGE SCALE GENOMIC DNA]</scope>
    <source>
        <strain evidence="6 7">USDA 160</strain>
    </source>
</reference>
<dbReference type="PANTHER" id="PTHR30097">
    <property type="entry name" value="CATION EFFLUX SYSTEM PROTEIN CUSB"/>
    <property type="match status" value="1"/>
</dbReference>
<organism evidence="6 7">
    <name type="scientific">Bradyrhizobium japonicum</name>
    <dbReference type="NCBI Taxonomy" id="375"/>
    <lineage>
        <taxon>Bacteria</taxon>
        <taxon>Pseudomonadati</taxon>
        <taxon>Pseudomonadota</taxon>
        <taxon>Alphaproteobacteria</taxon>
        <taxon>Hyphomicrobiales</taxon>
        <taxon>Nitrobacteraceae</taxon>
        <taxon>Bradyrhizobium</taxon>
    </lineage>
</organism>
<dbReference type="InterPro" id="IPR006143">
    <property type="entry name" value="RND_pump_MFP"/>
</dbReference>
<feature type="domain" description="CusB-like barrel-sandwich hybrid" evidence="3">
    <location>
        <begin position="176"/>
        <end position="297"/>
    </location>
</feature>
<feature type="domain" description="CusB-like beta-barrel" evidence="4">
    <location>
        <begin position="302"/>
        <end position="377"/>
    </location>
</feature>
<evidence type="ECO:0000259" key="3">
    <source>
        <dbReference type="Pfam" id="PF25919"/>
    </source>
</evidence>
<protein>
    <submittedName>
        <fullName evidence="6">Cu(I)/Ag(I) efflux system membrane fusion protein</fullName>
    </submittedName>
</protein>
<dbReference type="EMBL" id="JBEPTQ010000002">
    <property type="protein sequence ID" value="MET4723447.1"/>
    <property type="molecule type" value="Genomic_DNA"/>
</dbReference>
<proteinExistence type="inferred from homology"/>
<evidence type="ECO:0000256" key="1">
    <source>
        <dbReference type="ARBA" id="ARBA00009477"/>
    </source>
</evidence>
<evidence type="ECO:0000259" key="4">
    <source>
        <dbReference type="Pfam" id="PF25954"/>
    </source>
</evidence>
<dbReference type="Gene3D" id="2.40.30.170">
    <property type="match status" value="1"/>
</dbReference>
<comment type="similarity">
    <text evidence="1">Belongs to the membrane fusion protein (MFP) (TC 8.A.1) family.</text>
</comment>
<comment type="caution">
    <text evidence="6">The sequence shown here is derived from an EMBL/GenBank/DDBJ whole genome shotgun (WGS) entry which is preliminary data.</text>
</comment>
<dbReference type="Pfam" id="PF25954">
    <property type="entry name" value="Beta-barrel_RND_2"/>
    <property type="match status" value="1"/>
</dbReference>
<dbReference type="InterPro" id="IPR058792">
    <property type="entry name" value="Beta-barrel_RND_2"/>
</dbReference>
<dbReference type="Pfam" id="PF25919">
    <property type="entry name" value="BSH_CusB"/>
    <property type="match status" value="1"/>
</dbReference>
<gene>
    <name evidence="6" type="ORF">ABIF63_007553</name>
</gene>
<sequence length="477" mass="50690">MKTLRLLTALALGGGLVLAGDYWHSNGAGWLAEADMTSAAAAAERTPLYYRDPSGAPLWSAGPKKDDRGRDYLPVYDDDGAAVAPAPPKAQAASPRKILYYRNPMGLPDTSTVPKKDPMGMDYVAVYEGDDADDGTVKLSPGKIQRAGVKSEPVARRSIRVSVKAPGTIQLDERRVSVIAMRAESFVQKVADVTTGTRVKAGQPLMEIYSSAVASAAAEYLATITSKTVGGVEMYGRGSRQRLVNLDVPESVIAEMDKTRTAPVSIRWSAPRDGVVLERNAIEGMRANPGDVLFRIADTSVVWALVDVAERDLGNIAMGQSVAVRARSFPGRSFTGTIAVVYPQVNRDTRTVRVRIELANPDAVLLPDMYVDADIDTADAAPVLAIQDSAVLDTGSRQAVLVDKGEGRFEPREVKLGRRGGGYVEVRQGLADGEAVVTSANFLIDAESNLKAALKGFGEAASQATDAGPGDATGDRK</sequence>